<accession>A0A8X6XLF9</accession>
<reference evidence="1" key="1">
    <citation type="submission" date="2020-08" db="EMBL/GenBank/DDBJ databases">
        <title>Multicomponent nature underlies the extraordinary mechanical properties of spider dragline silk.</title>
        <authorList>
            <person name="Kono N."/>
            <person name="Nakamura H."/>
            <person name="Mori M."/>
            <person name="Yoshida Y."/>
            <person name="Ohtoshi R."/>
            <person name="Malay A.D."/>
            <person name="Moran D.A.P."/>
            <person name="Tomita M."/>
            <person name="Numata K."/>
            <person name="Arakawa K."/>
        </authorList>
    </citation>
    <scope>NUCLEOTIDE SEQUENCE</scope>
</reference>
<gene>
    <name evidence="1" type="ORF">TNIN_10791</name>
</gene>
<dbReference type="Proteomes" id="UP000886998">
    <property type="component" value="Unassembled WGS sequence"/>
</dbReference>
<evidence type="ECO:0000313" key="1">
    <source>
        <dbReference type="EMBL" id="GFY54807.1"/>
    </source>
</evidence>
<dbReference type="OrthoDB" id="10482697at2759"/>
<organism evidence="1 2">
    <name type="scientific">Trichonephila inaurata madagascariensis</name>
    <dbReference type="NCBI Taxonomy" id="2747483"/>
    <lineage>
        <taxon>Eukaryota</taxon>
        <taxon>Metazoa</taxon>
        <taxon>Ecdysozoa</taxon>
        <taxon>Arthropoda</taxon>
        <taxon>Chelicerata</taxon>
        <taxon>Arachnida</taxon>
        <taxon>Araneae</taxon>
        <taxon>Araneomorphae</taxon>
        <taxon>Entelegynae</taxon>
        <taxon>Araneoidea</taxon>
        <taxon>Nephilidae</taxon>
        <taxon>Trichonephila</taxon>
        <taxon>Trichonephila inaurata</taxon>
    </lineage>
</organism>
<evidence type="ECO:0000313" key="2">
    <source>
        <dbReference type="Proteomes" id="UP000886998"/>
    </source>
</evidence>
<dbReference type="EMBL" id="BMAV01010024">
    <property type="protein sequence ID" value="GFY54807.1"/>
    <property type="molecule type" value="Genomic_DNA"/>
</dbReference>
<name>A0A8X6XLF9_9ARAC</name>
<dbReference type="AlphaFoldDB" id="A0A8X6XLF9"/>
<comment type="caution">
    <text evidence="1">The sequence shown here is derived from an EMBL/GenBank/DDBJ whole genome shotgun (WGS) entry which is preliminary data.</text>
</comment>
<keyword evidence="2" id="KW-1185">Reference proteome</keyword>
<sequence length="110" mass="12608">MELSLLFINQVVCVIVCCFRCFDKEPKKIGTCTHLNSVIGFLVEDGHIRPVQPLDDLDHGIRLVGVRRYRSQEIFESLLITQLGTCRKEAHLKLNRKKIVKFNTIGCIQP</sequence>
<proteinExistence type="predicted"/>
<protein>
    <submittedName>
        <fullName evidence="1">Uncharacterized protein</fullName>
    </submittedName>
</protein>